<evidence type="ECO:0000313" key="2">
    <source>
        <dbReference type="EMBL" id="KAE8099552.1"/>
    </source>
</evidence>
<organism evidence="2 3">
    <name type="scientific">Carpinus fangiana</name>
    <dbReference type="NCBI Taxonomy" id="176857"/>
    <lineage>
        <taxon>Eukaryota</taxon>
        <taxon>Viridiplantae</taxon>
        <taxon>Streptophyta</taxon>
        <taxon>Embryophyta</taxon>
        <taxon>Tracheophyta</taxon>
        <taxon>Spermatophyta</taxon>
        <taxon>Magnoliopsida</taxon>
        <taxon>eudicotyledons</taxon>
        <taxon>Gunneridae</taxon>
        <taxon>Pentapetalae</taxon>
        <taxon>rosids</taxon>
        <taxon>fabids</taxon>
        <taxon>Fagales</taxon>
        <taxon>Betulaceae</taxon>
        <taxon>Carpinus</taxon>
    </lineage>
</organism>
<dbReference type="AlphaFoldDB" id="A0A5N6RJ59"/>
<name>A0A5N6RJ59_9ROSI</name>
<gene>
    <name evidence="2" type="ORF">FH972_017527</name>
</gene>
<dbReference type="EMBL" id="CM017327">
    <property type="protein sequence ID" value="KAE8099552.1"/>
    <property type="molecule type" value="Genomic_DNA"/>
</dbReference>
<evidence type="ECO:0000256" key="1">
    <source>
        <dbReference type="SAM" id="MobiDB-lite"/>
    </source>
</evidence>
<evidence type="ECO:0000313" key="3">
    <source>
        <dbReference type="Proteomes" id="UP000327013"/>
    </source>
</evidence>
<accession>A0A5N6RJ59</accession>
<keyword evidence="3" id="KW-1185">Reference proteome</keyword>
<dbReference type="PANTHER" id="PTHR33785">
    <property type="entry name" value="OS06G0550800 PROTEIN"/>
    <property type="match status" value="1"/>
</dbReference>
<sequence length="274" mass="31023">MANHYSLCLIGAMDRLWFHQIILFSQPISLLQSTAQPISESPGYPSSSLSSPPFPDDEISSAISLLPDEEISLASSPSSPPDDSNNEDEGMISQKGRSTRLRHIRNRNRNRSRNRSDSSSSPSTQSATSKNLRKPEAVRRLQKSMSCKNLGELELEEVKGFMDLGFIFKKENLTPRMMSLVPGLQRIGVCEYKESTKLNDIDEAVKDDETEQEGKEKEKLGVRRPYLSEAWFIRRSDSPLLNLRMPTRISTDDDMKKHIRFWARTVASVVCQES</sequence>
<dbReference type="PANTHER" id="PTHR33785:SF2">
    <property type="entry name" value="DUF1685 DOMAIN-CONTAINING PROTEIN"/>
    <property type="match status" value="1"/>
</dbReference>
<feature type="compositionally biased region" description="Low complexity" evidence="1">
    <location>
        <begin position="117"/>
        <end position="130"/>
    </location>
</feature>
<reference evidence="2 3" key="1">
    <citation type="submission" date="2019-06" db="EMBL/GenBank/DDBJ databases">
        <title>A chromosomal-level reference genome of Carpinus fangiana (Coryloideae, Betulaceae).</title>
        <authorList>
            <person name="Yang X."/>
            <person name="Wang Z."/>
            <person name="Zhang L."/>
            <person name="Hao G."/>
            <person name="Liu J."/>
            <person name="Yang Y."/>
        </authorList>
    </citation>
    <scope>NUCLEOTIDE SEQUENCE [LARGE SCALE GENOMIC DNA]</scope>
    <source>
        <strain evidence="2">Cfa_2016G</strain>
        <tissue evidence="2">Leaf</tissue>
    </source>
</reference>
<proteinExistence type="predicted"/>
<protein>
    <submittedName>
        <fullName evidence="2">Uncharacterized protein</fullName>
    </submittedName>
</protein>
<feature type="region of interest" description="Disordered" evidence="1">
    <location>
        <begin position="36"/>
        <end position="141"/>
    </location>
</feature>
<feature type="compositionally biased region" description="Basic residues" evidence="1">
    <location>
        <begin position="97"/>
        <end position="113"/>
    </location>
</feature>
<dbReference type="Proteomes" id="UP000327013">
    <property type="component" value="Chromosome 7"/>
</dbReference>
<dbReference type="OrthoDB" id="1918258at2759"/>
<feature type="compositionally biased region" description="Low complexity" evidence="1">
    <location>
        <begin position="37"/>
        <end position="51"/>
    </location>
</feature>